<protein>
    <submittedName>
        <fullName evidence="1">Uncharacterized protein</fullName>
    </submittedName>
</protein>
<dbReference type="EMBL" id="GBXM01068648">
    <property type="protein sequence ID" value="JAH39929.1"/>
    <property type="molecule type" value="Transcribed_RNA"/>
</dbReference>
<reference evidence="1" key="2">
    <citation type="journal article" date="2015" name="Fish Shellfish Immunol.">
        <title>Early steps in the European eel (Anguilla anguilla)-Vibrio vulnificus interaction in the gills: Role of the RtxA13 toxin.</title>
        <authorList>
            <person name="Callol A."/>
            <person name="Pajuelo D."/>
            <person name="Ebbesson L."/>
            <person name="Teles M."/>
            <person name="MacKenzie S."/>
            <person name="Amaro C."/>
        </authorList>
    </citation>
    <scope>NUCLEOTIDE SEQUENCE</scope>
</reference>
<evidence type="ECO:0000313" key="1">
    <source>
        <dbReference type="EMBL" id="JAH39929.1"/>
    </source>
</evidence>
<name>A0A0E9SEX8_ANGAN</name>
<accession>A0A0E9SEX8</accession>
<organism evidence="1">
    <name type="scientific">Anguilla anguilla</name>
    <name type="common">European freshwater eel</name>
    <name type="synonym">Muraena anguilla</name>
    <dbReference type="NCBI Taxonomy" id="7936"/>
    <lineage>
        <taxon>Eukaryota</taxon>
        <taxon>Metazoa</taxon>
        <taxon>Chordata</taxon>
        <taxon>Craniata</taxon>
        <taxon>Vertebrata</taxon>
        <taxon>Euteleostomi</taxon>
        <taxon>Actinopterygii</taxon>
        <taxon>Neopterygii</taxon>
        <taxon>Teleostei</taxon>
        <taxon>Anguilliformes</taxon>
        <taxon>Anguillidae</taxon>
        <taxon>Anguilla</taxon>
    </lineage>
</organism>
<proteinExistence type="predicted"/>
<dbReference type="AlphaFoldDB" id="A0A0E9SEX8"/>
<sequence length="23" mass="2574">MLLPSHLRNKEPCLVILTHQAGC</sequence>
<reference evidence="1" key="1">
    <citation type="submission" date="2014-11" db="EMBL/GenBank/DDBJ databases">
        <authorList>
            <person name="Amaro Gonzalez C."/>
        </authorList>
    </citation>
    <scope>NUCLEOTIDE SEQUENCE</scope>
</reference>